<evidence type="ECO:0000259" key="1">
    <source>
        <dbReference type="Pfam" id="PF12680"/>
    </source>
</evidence>
<sequence length="186" mass="19992">MIASITSAWRRARAGHMAGTDGAGDLDLTRSAFLRVAAAGIVTAGIGMAAGRAIAASRHGIAPVTDVEKLYDAWQERFNAADLDAMMDLYLPDVAFISPQGKTLTTPAAIRADFAEAFALKPVIDIHDRRHIRYRDIVLTTNHWSMTLTGPDGKPEQLTGGGIEVLQKQSDGGWRFIIDDASRSAS</sequence>
<proteinExistence type="predicted"/>
<dbReference type="Gene3D" id="3.10.450.50">
    <property type="match status" value="1"/>
</dbReference>
<evidence type="ECO:0000313" key="3">
    <source>
        <dbReference type="Proteomes" id="UP001176471"/>
    </source>
</evidence>
<dbReference type="InterPro" id="IPR037401">
    <property type="entry name" value="SnoaL-like"/>
</dbReference>
<dbReference type="InterPro" id="IPR032710">
    <property type="entry name" value="NTF2-like_dom_sf"/>
</dbReference>
<dbReference type="NCBIfam" id="TIGR02246">
    <property type="entry name" value="SgcJ/EcaC family oxidoreductase"/>
    <property type="match status" value="1"/>
</dbReference>
<protein>
    <submittedName>
        <fullName evidence="2">SgcJ/EcaC family oxidoreductase</fullName>
    </submittedName>
</protein>
<keyword evidence="3" id="KW-1185">Reference proteome</keyword>
<gene>
    <name evidence="2" type="ORF">Q4610_10985</name>
</gene>
<dbReference type="InterPro" id="IPR011944">
    <property type="entry name" value="Steroid_delta5-4_isomerase"/>
</dbReference>
<dbReference type="Pfam" id="PF12680">
    <property type="entry name" value="SnoaL_2"/>
    <property type="match status" value="1"/>
</dbReference>
<evidence type="ECO:0000313" key="2">
    <source>
        <dbReference type="EMBL" id="MDO7835567.1"/>
    </source>
</evidence>
<feature type="domain" description="SnoaL-like" evidence="1">
    <location>
        <begin position="73"/>
        <end position="161"/>
    </location>
</feature>
<dbReference type="EMBL" id="JAUQOM010000004">
    <property type="protein sequence ID" value="MDO7835567.1"/>
    <property type="molecule type" value="Genomic_DNA"/>
</dbReference>
<dbReference type="SUPFAM" id="SSF54427">
    <property type="entry name" value="NTF2-like"/>
    <property type="match status" value="1"/>
</dbReference>
<accession>A0ABT8ZN06</accession>
<reference evidence="2" key="1">
    <citation type="submission" date="2023-07" db="EMBL/GenBank/DDBJ databases">
        <title>Bacterial whole genome sequence for Sphingobium sp. HBC34.</title>
        <authorList>
            <person name="Le V."/>
            <person name="Ko S.-R."/>
            <person name="Ahn C.-Y."/>
            <person name="Oh H.-M."/>
        </authorList>
    </citation>
    <scope>NUCLEOTIDE SEQUENCE</scope>
    <source>
        <strain evidence="2">HBC34</strain>
    </source>
</reference>
<comment type="caution">
    <text evidence="2">The sequence shown here is derived from an EMBL/GenBank/DDBJ whole genome shotgun (WGS) entry which is preliminary data.</text>
</comment>
<name>A0ABT8ZN06_9SPHN</name>
<organism evidence="2 3">
    <name type="scientific">Sphingobium cyanobacteriorum</name>
    <dbReference type="NCBI Taxonomy" id="3063954"/>
    <lineage>
        <taxon>Bacteria</taxon>
        <taxon>Pseudomonadati</taxon>
        <taxon>Pseudomonadota</taxon>
        <taxon>Alphaproteobacteria</taxon>
        <taxon>Sphingomonadales</taxon>
        <taxon>Sphingomonadaceae</taxon>
        <taxon>Sphingobium</taxon>
    </lineage>
</organism>
<dbReference type="RefSeq" id="WP_304535991.1">
    <property type="nucleotide sequence ID" value="NZ_JAUQOM010000004.1"/>
</dbReference>
<dbReference type="Proteomes" id="UP001176471">
    <property type="component" value="Unassembled WGS sequence"/>
</dbReference>